<proteinExistence type="predicted"/>
<comment type="caution">
    <text evidence="1">The sequence shown here is derived from an EMBL/GenBank/DDBJ whole genome shotgun (WGS) entry which is preliminary data.</text>
</comment>
<accession>A0A1J6HMU7</accession>
<gene>
    <name evidence="1" type="ORF">BLA27_07000</name>
</gene>
<keyword evidence="2" id="KW-1185">Reference proteome</keyword>
<evidence type="ECO:0000313" key="1">
    <source>
        <dbReference type="EMBL" id="OIS94252.1"/>
    </source>
</evidence>
<reference evidence="1 2" key="1">
    <citation type="submission" date="2016-10" db="EMBL/GenBank/DDBJ databases">
        <title>The Draft Genome Sequence of the Potato Rhizosphere Bacteria Ochrobactrum sp. IPA7.2.</title>
        <authorList>
            <person name="Gogoleva N.E."/>
            <person name="Khlopko Y.A."/>
            <person name="Burygin G.L."/>
            <person name="Plotnikov A.O."/>
        </authorList>
    </citation>
    <scope>NUCLEOTIDE SEQUENCE [LARGE SCALE GENOMIC DNA]</scope>
    <source>
        <strain evidence="1 2">IPA7.2</strain>
    </source>
</reference>
<dbReference type="Proteomes" id="UP000182985">
    <property type="component" value="Unassembled WGS sequence"/>
</dbReference>
<name>A0A1J6HMU7_9HYPH</name>
<dbReference type="AlphaFoldDB" id="A0A1J6HMU7"/>
<sequence length="101" mass="11288">MPSGFVAIFLLQACGFDRQGNGLEEKAARLRLQDNGFGRGQGARYRLVAEIVPYGKFSVCASLHRYGNQLVHQLPWANHVRLKTIVPQKLAILEAPQDTRL</sequence>
<evidence type="ECO:0000313" key="2">
    <source>
        <dbReference type="Proteomes" id="UP000182985"/>
    </source>
</evidence>
<organism evidence="1 2">
    <name type="scientific">Brucella cytisi</name>
    <dbReference type="NCBI Taxonomy" id="407152"/>
    <lineage>
        <taxon>Bacteria</taxon>
        <taxon>Pseudomonadati</taxon>
        <taxon>Pseudomonadota</taxon>
        <taxon>Alphaproteobacteria</taxon>
        <taxon>Hyphomicrobiales</taxon>
        <taxon>Brucellaceae</taxon>
        <taxon>Brucella/Ochrobactrum group</taxon>
        <taxon>Brucella</taxon>
    </lineage>
</organism>
<protein>
    <submittedName>
        <fullName evidence="1">Uncharacterized protein</fullName>
    </submittedName>
</protein>
<dbReference type="EMBL" id="MOEC01000005">
    <property type="protein sequence ID" value="OIS94252.1"/>
    <property type="molecule type" value="Genomic_DNA"/>
</dbReference>